<feature type="transmembrane region" description="Helical" evidence="2">
    <location>
        <begin position="14"/>
        <end position="32"/>
    </location>
</feature>
<dbReference type="PANTHER" id="PTHR35859:SF4">
    <property type="entry name" value="MEMBRANE CHANNEL PROTEIN, PUTATIVE (AFU_ORTHOLOGUE AFUA_6G11300)-RELATED"/>
    <property type="match status" value="1"/>
</dbReference>
<feature type="transmembrane region" description="Helical" evidence="2">
    <location>
        <begin position="193"/>
        <end position="212"/>
    </location>
</feature>
<protein>
    <recommendedName>
        <fullName evidence="3">Calcium channel YVC1-like C-terminal transmembrane domain-containing protein</fullName>
    </recommendedName>
</protein>
<accession>A0A0C3QEA5</accession>
<dbReference type="OrthoDB" id="301415at2759"/>
<dbReference type="EMBL" id="KN822982">
    <property type="protein sequence ID" value="KIO29460.1"/>
    <property type="molecule type" value="Genomic_DNA"/>
</dbReference>
<feature type="transmembrane region" description="Helical" evidence="2">
    <location>
        <begin position="107"/>
        <end position="128"/>
    </location>
</feature>
<gene>
    <name evidence="4" type="ORF">M407DRAFT_242575</name>
</gene>
<dbReference type="AlphaFoldDB" id="A0A0C3QEA5"/>
<dbReference type="HOGENOM" id="CLU_935570_0_0_1"/>
<feature type="transmembrane region" description="Helical" evidence="2">
    <location>
        <begin position="53"/>
        <end position="73"/>
    </location>
</feature>
<evidence type="ECO:0000256" key="1">
    <source>
        <dbReference type="SAM" id="MobiDB-lite"/>
    </source>
</evidence>
<proteinExistence type="predicted"/>
<organism evidence="4 5">
    <name type="scientific">Tulasnella calospora MUT 4182</name>
    <dbReference type="NCBI Taxonomy" id="1051891"/>
    <lineage>
        <taxon>Eukaryota</taxon>
        <taxon>Fungi</taxon>
        <taxon>Dikarya</taxon>
        <taxon>Basidiomycota</taxon>
        <taxon>Agaricomycotina</taxon>
        <taxon>Agaricomycetes</taxon>
        <taxon>Cantharellales</taxon>
        <taxon>Tulasnellaceae</taxon>
        <taxon>Tulasnella</taxon>
    </lineage>
</organism>
<reference evidence="4 5" key="1">
    <citation type="submission" date="2014-04" db="EMBL/GenBank/DDBJ databases">
        <authorList>
            <consortium name="DOE Joint Genome Institute"/>
            <person name="Kuo A."/>
            <person name="Girlanda M."/>
            <person name="Perotto S."/>
            <person name="Kohler A."/>
            <person name="Nagy L.G."/>
            <person name="Floudas D."/>
            <person name="Copeland A."/>
            <person name="Barry K.W."/>
            <person name="Cichocki N."/>
            <person name="Veneault-Fourrey C."/>
            <person name="LaButti K."/>
            <person name="Lindquist E.A."/>
            <person name="Lipzen A."/>
            <person name="Lundell T."/>
            <person name="Morin E."/>
            <person name="Murat C."/>
            <person name="Sun H."/>
            <person name="Tunlid A."/>
            <person name="Henrissat B."/>
            <person name="Grigoriev I.V."/>
            <person name="Hibbett D.S."/>
            <person name="Martin F."/>
            <person name="Nordberg H.P."/>
            <person name="Cantor M.N."/>
            <person name="Hua S.X."/>
        </authorList>
    </citation>
    <scope>NUCLEOTIDE SEQUENCE [LARGE SCALE GENOMIC DNA]</scope>
    <source>
        <strain evidence="4 5">MUT 4182</strain>
    </source>
</reference>
<dbReference type="Pfam" id="PF23317">
    <property type="entry name" value="YVC1_C"/>
    <property type="match status" value="1"/>
</dbReference>
<feature type="region of interest" description="Disordered" evidence="1">
    <location>
        <begin position="233"/>
        <end position="255"/>
    </location>
</feature>
<dbReference type="InterPro" id="IPR052971">
    <property type="entry name" value="TRP_calcium_channel"/>
</dbReference>
<sequence length="298" mass="33787">ADEDTAAQFKLESFQVLSCIAPLIWMRLITVFDGFKYIGTMQICVARMLRESGIFFVLLAIVGIGFAQSMYAIDAADGHTDRANLIINNLIQGLLGSPDFSGASNAWALWIYYFWNVFTTILLLNILISLFSSAYDDVTDDASAHFLAFFAGKTVSMIRAPDKYVYPAPFNLIETFFVAPFEWLMSKKRYAKYNRIVMTTVFLIPLIVIALVESQLDVRASLIIRNLYDHVDEGEEEDPKNQDPETDHEDGMEISRVPFKELVKEFPNSYQSMESSILAEINALKHQIAELSEKLDKK</sequence>
<dbReference type="InterPro" id="IPR056336">
    <property type="entry name" value="YVC1_C"/>
</dbReference>
<keyword evidence="2" id="KW-1133">Transmembrane helix</keyword>
<evidence type="ECO:0000256" key="2">
    <source>
        <dbReference type="SAM" id="Phobius"/>
    </source>
</evidence>
<name>A0A0C3QEA5_9AGAM</name>
<reference evidence="5" key="2">
    <citation type="submission" date="2015-01" db="EMBL/GenBank/DDBJ databases">
        <title>Evolutionary Origins and Diversification of the Mycorrhizal Mutualists.</title>
        <authorList>
            <consortium name="DOE Joint Genome Institute"/>
            <consortium name="Mycorrhizal Genomics Consortium"/>
            <person name="Kohler A."/>
            <person name="Kuo A."/>
            <person name="Nagy L.G."/>
            <person name="Floudas D."/>
            <person name="Copeland A."/>
            <person name="Barry K.W."/>
            <person name="Cichocki N."/>
            <person name="Veneault-Fourrey C."/>
            <person name="LaButti K."/>
            <person name="Lindquist E.A."/>
            <person name="Lipzen A."/>
            <person name="Lundell T."/>
            <person name="Morin E."/>
            <person name="Murat C."/>
            <person name="Riley R."/>
            <person name="Ohm R."/>
            <person name="Sun H."/>
            <person name="Tunlid A."/>
            <person name="Henrissat B."/>
            <person name="Grigoriev I.V."/>
            <person name="Hibbett D.S."/>
            <person name="Martin F."/>
        </authorList>
    </citation>
    <scope>NUCLEOTIDE SEQUENCE [LARGE SCALE GENOMIC DNA]</scope>
    <source>
        <strain evidence="5">MUT 4182</strain>
    </source>
</reference>
<evidence type="ECO:0000259" key="3">
    <source>
        <dbReference type="Pfam" id="PF23317"/>
    </source>
</evidence>
<dbReference type="STRING" id="1051891.A0A0C3QEA5"/>
<evidence type="ECO:0000313" key="5">
    <source>
        <dbReference type="Proteomes" id="UP000054248"/>
    </source>
</evidence>
<dbReference type="PANTHER" id="PTHR35859">
    <property type="entry name" value="NONSELECTIVE CATION CHANNEL PROTEIN"/>
    <property type="match status" value="1"/>
</dbReference>
<evidence type="ECO:0000313" key="4">
    <source>
        <dbReference type="EMBL" id="KIO29460.1"/>
    </source>
</evidence>
<keyword evidence="2" id="KW-0472">Membrane</keyword>
<feature type="compositionally biased region" description="Basic and acidic residues" evidence="1">
    <location>
        <begin position="239"/>
        <end position="255"/>
    </location>
</feature>
<feature type="domain" description="Calcium channel YVC1-like C-terminal transmembrane" evidence="3">
    <location>
        <begin position="13"/>
        <end position="213"/>
    </location>
</feature>
<feature type="non-terminal residue" evidence="4">
    <location>
        <position position="1"/>
    </location>
</feature>
<dbReference type="Proteomes" id="UP000054248">
    <property type="component" value="Unassembled WGS sequence"/>
</dbReference>
<keyword evidence="5" id="KW-1185">Reference proteome</keyword>
<keyword evidence="2" id="KW-0812">Transmembrane</keyword>